<dbReference type="AlphaFoldDB" id="A0A061I861"/>
<accession>A0A061I861</accession>
<gene>
    <name evidence="2" type="ORF">H671_3g10395</name>
</gene>
<proteinExistence type="predicted"/>
<feature type="compositionally biased region" description="Polar residues" evidence="1">
    <location>
        <begin position="1"/>
        <end position="25"/>
    </location>
</feature>
<evidence type="ECO:0000256" key="1">
    <source>
        <dbReference type="SAM" id="MobiDB-lite"/>
    </source>
</evidence>
<sequence>MINTAHSTEPETPSNWRNPARSLSPSHFLFPDWRKTDGSGAGEMAQRLRALTALPEVLSSIPSNHMVAHNHLE</sequence>
<evidence type="ECO:0000313" key="2">
    <source>
        <dbReference type="EMBL" id="ERE78386.1"/>
    </source>
</evidence>
<dbReference type="Proteomes" id="UP000030759">
    <property type="component" value="Unassembled WGS sequence"/>
</dbReference>
<protein>
    <submittedName>
        <fullName evidence="2">Lipogenin</fullName>
    </submittedName>
</protein>
<dbReference type="EMBL" id="KE673091">
    <property type="protein sequence ID" value="ERE78386.1"/>
    <property type="molecule type" value="Genomic_DNA"/>
</dbReference>
<organism evidence="2 3">
    <name type="scientific">Cricetulus griseus</name>
    <name type="common">Chinese hamster</name>
    <name type="synonym">Cricetulus barabensis griseus</name>
    <dbReference type="NCBI Taxonomy" id="10029"/>
    <lineage>
        <taxon>Eukaryota</taxon>
        <taxon>Metazoa</taxon>
        <taxon>Chordata</taxon>
        <taxon>Craniata</taxon>
        <taxon>Vertebrata</taxon>
        <taxon>Euteleostomi</taxon>
        <taxon>Mammalia</taxon>
        <taxon>Eutheria</taxon>
        <taxon>Euarchontoglires</taxon>
        <taxon>Glires</taxon>
        <taxon>Rodentia</taxon>
        <taxon>Myomorpha</taxon>
        <taxon>Muroidea</taxon>
        <taxon>Cricetidae</taxon>
        <taxon>Cricetinae</taxon>
        <taxon>Cricetulus</taxon>
    </lineage>
</organism>
<evidence type="ECO:0000313" key="3">
    <source>
        <dbReference type="Proteomes" id="UP000030759"/>
    </source>
</evidence>
<feature type="region of interest" description="Disordered" evidence="1">
    <location>
        <begin position="1"/>
        <end position="41"/>
    </location>
</feature>
<name>A0A061I861_CRIGR</name>
<reference evidence="3" key="1">
    <citation type="journal article" date="2013" name="Nat. Biotechnol.">
        <title>Chinese hamster genome sequenced from sorted chromosomes.</title>
        <authorList>
            <person name="Brinkrolf K."/>
            <person name="Rupp O."/>
            <person name="Laux H."/>
            <person name="Kollin F."/>
            <person name="Ernst W."/>
            <person name="Linke B."/>
            <person name="Kofler R."/>
            <person name="Romand S."/>
            <person name="Hesse F."/>
            <person name="Budach W.E."/>
            <person name="Galosy S."/>
            <person name="Muller D."/>
            <person name="Noll T."/>
            <person name="Wienberg J."/>
            <person name="Jostock T."/>
            <person name="Leonard M."/>
            <person name="Grillari J."/>
            <person name="Tauch A."/>
            <person name="Goesmann A."/>
            <person name="Helk B."/>
            <person name="Mott J.E."/>
            <person name="Puhler A."/>
            <person name="Borth N."/>
        </authorList>
    </citation>
    <scope>NUCLEOTIDE SEQUENCE [LARGE SCALE GENOMIC DNA]</scope>
    <source>
        <strain evidence="3">17A/GY</strain>
    </source>
</reference>